<feature type="domain" description="MYND-type" evidence="6">
    <location>
        <begin position="640"/>
        <end position="678"/>
    </location>
</feature>
<keyword evidence="5" id="KW-0862">Zinc</keyword>
<keyword evidence="2" id="KW-0479">Metal-binding</keyword>
<evidence type="ECO:0000256" key="4">
    <source>
        <dbReference type="ARBA" id="ARBA00022771"/>
    </source>
</evidence>
<dbReference type="Pfam" id="PF01753">
    <property type="entry name" value="zf-MYND"/>
    <property type="match status" value="1"/>
</dbReference>
<evidence type="ECO:0000313" key="8">
    <source>
        <dbReference type="EMBL" id="TCD66271.1"/>
    </source>
</evidence>
<dbReference type="InterPro" id="IPR011043">
    <property type="entry name" value="Gal_Oxase/kelch_b-propeller"/>
</dbReference>
<dbReference type="SUPFAM" id="SSF50965">
    <property type="entry name" value="Galactose oxidase, central domain"/>
    <property type="match status" value="1"/>
</dbReference>
<evidence type="ECO:0000256" key="3">
    <source>
        <dbReference type="ARBA" id="ARBA00022737"/>
    </source>
</evidence>
<dbReference type="EMBL" id="RWJN01000142">
    <property type="protein sequence ID" value="TCD66271.1"/>
    <property type="molecule type" value="Genomic_DNA"/>
</dbReference>
<evidence type="ECO:0000256" key="5">
    <source>
        <dbReference type="ARBA" id="ARBA00022833"/>
    </source>
</evidence>
<gene>
    <name evidence="8" type="ORF">EIP91_001600</name>
</gene>
<keyword evidence="4" id="KW-0863">Zinc-finger</keyword>
<dbReference type="InterPro" id="IPR011990">
    <property type="entry name" value="TPR-like_helical_dom_sf"/>
</dbReference>
<dbReference type="OrthoDB" id="432528at2759"/>
<feature type="domain" description="Attractin/MKLN-like beta-propeller" evidence="7">
    <location>
        <begin position="353"/>
        <end position="595"/>
    </location>
</feature>
<evidence type="ECO:0000256" key="2">
    <source>
        <dbReference type="ARBA" id="ARBA00022723"/>
    </source>
</evidence>
<dbReference type="InterPro" id="IPR002893">
    <property type="entry name" value="Znf_MYND"/>
</dbReference>
<evidence type="ECO:0000259" key="6">
    <source>
        <dbReference type="Pfam" id="PF01753"/>
    </source>
</evidence>
<sequence length="686" mass="78371">MTTKERKNEIKTNMWQYAMAEQAKFSDPNFSSTTWKETPLRGASLTPSSVLSLIDARATKEEGNTFYKAGKYRKAIAKYQSAMRVFLGKDATLPSLEYLNEGYLKLGDGVVDHMQVIELTACAGNVAQSYVKLYEASRDVEDLIALIDWTEEIRIIYECLKYSVMPEAPPWRRFHLNVIEYFTVPIKRFAGISAVFKELGNTSLAMMYITLASNYYVAAENVADASKAKALGNLLTDLFNLGKIRHPEPLLYAAMNITQPKLQIRGTWKKLEMTGRKAPGKSCLSCWIWNGRLYTAGGMNDVYMEQRDMWCLTLSTMKWKKLPDLPPLRPTAGLYTSRPMRIWNGKAYLFCGMQKIWVFDCATEKWSSLATKLQGSWPYPQNELFAYTSTILEGKLYVFGGDDSVTRLGTDIFMELDLETLHWRHISGSSGLSPHRSRPGLRVFTQLFAVPEQRKLYLCFGDANRSQAERCGHPAGHHTDYPYDDLWSYSLEAQAWKRERLRGNFPCLRAEHSAVYNPHLKRAIVHGGYNADMSSATRFTFSFYSDAYVFNPENGIWQQVITRGFPTYRAQSALVVDPDTGITYLYGGWTNSDYYPSKVILNRTFDDLWQLKLDTDGGYFEEEEYDIDTRSVAHGPWNQCFSCKKLDVSLKKCMGTCEGLVFFCSKTCQEKGWTEHKEAHGCRKRS</sequence>
<dbReference type="InterPro" id="IPR015915">
    <property type="entry name" value="Kelch-typ_b-propeller"/>
</dbReference>
<comment type="caution">
    <text evidence="8">The sequence shown here is derived from an EMBL/GenBank/DDBJ whole genome shotgun (WGS) entry which is preliminary data.</text>
</comment>
<dbReference type="InterPro" id="IPR056737">
    <property type="entry name" value="Beta-prop_ATRN-MKLN-like"/>
</dbReference>
<dbReference type="PANTHER" id="PTHR46093:SF18">
    <property type="entry name" value="FIBRONECTIN TYPE-III DOMAIN-CONTAINING PROTEIN"/>
    <property type="match status" value="1"/>
</dbReference>
<dbReference type="PANTHER" id="PTHR46093">
    <property type="entry name" value="ACYL-COA-BINDING DOMAIN-CONTAINING PROTEIN 5"/>
    <property type="match status" value="1"/>
</dbReference>
<dbReference type="Gene3D" id="2.120.10.80">
    <property type="entry name" value="Kelch-type beta propeller"/>
    <property type="match status" value="2"/>
</dbReference>
<proteinExistence type="predicted"/>
<reference evidence="8 9" key="1">
    <citation type="submission" date="2018-11" db="EMBL/GenBank/DDBJ databases">
        <title>Genome assembly of Steccherinum ochraceum LE-BIN_3174, the white-rot fungus of the Steccherinaceae family (The Residual Polyporoid clade, Polyporales, Basidiomycota).</title>
        <authorList>
            <person name="Fedorova T.V."/>
            <person name="Glazunova O.A."/>
            <person name="Landesman E.O."/>
            <person name="Moiseenko K.V."/>
            <person name="Psurtseva N.V."/>
            <person name="Savinova O.S."/>
            <person name="Shakhova N.V."/>
            <person name="Tyazhelova T.V."/>
            <person name="Vasina D.V."/>
        </authorList>
    </citation>
    <scope>NUCLEOTIDE SEQUENCE [LARGE SCALE GENOMIC DNA]</scope>
    <source>
        <strain evidence="8 9">LE-BIN_3174</strain>
    </source>
</reference>
<evidence type="ECO:0000313" key="9">
    <source>
        <dbReference type="Proteomes" id="UP000292702"/>
    </source>
</evidence>
<dbReference type="AlphaFoldDB" id="A0A4R0RDU1"/>
<evidence type="ECO:0000256" key="1">
    <source>
        <dbReference type="ARBA" id="ARBA00022441"/>
    </source>
</evidence>
<accession>A0A4R0RDU1</accession>
<dbReference type="Gene3D" id="1.25.40.10">
    <property type="entry name" value="Tetratricopeptide repeat domain"/>
    <property type="match status" value="1"/>
</dbReference>
<keyword evidence="9" id="KW-1185">Reference proteome</keyword>
<name>A0A4R0RDU1_9APHY</name>
<dbReference type="GO" id="GO:0008270">
    <property type="term" value="F:zinc ion binding"/>
    <property type="evidence" value="ECO:0007669"/>
    <property type="project" value="UniProtKB-KW"/>
</dbReference>
<evidence type="ECO:0000259" key="7">
    <source>
        <dbReference type="Pfam" id="PF24981"/>
    </source>
</evidence>
<dbReference type="Pfam" id="PF24981">
    <property type="entry name" value="Beta-prop_ATRN-LZTR1"/>
    <property type="match status" value="1"/>
</dbReference>
<protein>
    <submittedName>
        <fullName evidence="8">Uncharacterized protein</fullName>
    </submittedName>
</protein>
<organism evidence="8 9">
    <name type="scientific">Steccherinum ochraceum</name>
    <dbReference type="NCBI Taxonomy" id="92696"/>
    <lineage>
        <taxon>Eukaryota</taxon>
        <taxon>Fungi</taxon>
        <taxon>Dikarya</taxon>
        <taxon>Basidiomycota</taxon>
        <taxon>Agaricomycotina</taxon>
        <taxon>Agaricomycetes</taxon>
        <taxon>Polyporales</taxon>
        <taxon>Steccherinaceae</taxon>
        <taxon>Steccherinum</taxon>
    </lineage>
</organism>
<keyword evidence="3" id="KW-0677">Repeat</keyword>
<keyword evidence="1" id="KW-0880">Kelch repeat</keyword>
<dbReference type="Proteomes" id="UP000292702">
    <property type="component" value="Unassembled WGS sequence"/>
</dbReference>